<reference evidence="1" key="1">
    <citation type="submission" date="2021-01" db="EMBL/GenBank/DDBJ databases">
        <authorList>
            <person name="Zahm M."/>
            <person name="Roques C."/>
            <person name="Cabau C."/>
            <person name="Klopp C."/>
            <person name="Donnadieu C."/>
            <person name="Jouanno E."/>
            <person name="Lampietro C."/>
            <person name="Louis A."/>
            <person name="Herpin A."/>
            <person name="Echchiki A."/>
            <person name="Berthelot C."/>
            <person name="Parey E."/>
            <person name="Roest-Crollius H."/>
            <person name="Braasch I."/>
            <person name="Postlethwait J."/>
            <person name="Bobe J."/>
            <person name="Montfort J."/>
            <person name="Bouchez O."/>
            <person name="Begum T."/>
            <person name="Mejri S."/>
            <person name="Adams A."/>
            <person name="Chen W.-J."/>
            <person name="Guiguen Y."/>
        </authorList>
    </citation>
    <scope>NUCLEOTIDE SEQUENCE</scope>
    <source>
        <tissue evidence="1">Blood</tissue>
    </source>
</reference>
<name>A0A8T3CUU5_9TELE</name>
<protein>
    <submittedName>
        <fullName evidence="1">Uncharacterized protein</fullName>
    </submittedName>
</protein>
<keyword evidence="2" id="KW-1185">Reference proteome</keyword>
<gene>
    <name evidence="1" type="ORF">AGOR_G00174890</name>
</gene>
<evidence type="ECO:0000313" key="1">
    <source>
        <dbReference type="EMBL" id="KAI1889033.1"/>
    </source>
</evidence>
<evidence type="ECO:0000313" key="2">
    <source>
        <dbReference type="Proteomes" id="UP000829720"/>
    </source>
</evidence>
<comment type="caution">
    <text evidence="1">The sequence shown here is derived from an EMBL/GenBank/DDBJ whole genome shotgun (WGS) entry which is preliminary data.</text>
</comment>
<dbReference type="Proteomes" id="UP000829720">
    <property type="component" value="Unassembled WGS sequence"/>
</dbReference>
<dbReference type="AlphaFoldDB" id="A0A8T3CUU5"/>
<dbReference type="EMBL" id="JAERUA010000016">
    <property type="protein sequence ID" value="KAI1889033.1"/>
    <property type="molecule type" value="Genomic_DNA"/>
</dbReference>
<proteinExistence type="predicted"/>
<sequence>MLPHLKTTCHHGLHIRCADQCSGNYIICIMKKTNSGLFGNPVRHPVRDVVCSSHKCGRGLSHNKKKKKNLTFAAMELLLIWTFVASKQTEAKV</sequence>
<accession>A0A8T3CUU5</accession>
<organism evidence="1 2">
    <name type="scientific">Albula goreensis</name>
    <dbReference type="NCBI Taxonomy" id="1534307"/>
    <lineage>
        <taxon>Eukaryota</taxon>
        <taxon>Metazoa</taxon>
        <taxon>Chordata</taxon>
        <taxon>Craniata</taxon>
        <taxon>Vertebrata</taxon>
        <taxon>Euteleostomi</taxon>
        <taxon>Actinopterygii</taxon>
        <taxon>Neopterygii</taxon>
        <taxon>Teleostei</taxon>
        <taxon>Albuliformes</taxon>
        <taxon>Albulidae</taxon>
        <taxon>Albula</taxon>
    </lineage>
</organism>